<dbReference type="PANTHER" id="PTHR37423:SF2">
    <property type="entry name" value="MEMBRANE-BOUND LYTIC MUREIN TRANSGLYCOSYLASE C"/>
    <property type="match status" value="1"/>
</dbReference>
<dbReference type="Pfam" id="PF01464">
    <property type="entry name" value="SLT"/>
    <property type="match status" value="1"/>
</dbReference>
<evidence type="ECO:0000313" key="3">
    <source>
        <dbReference type="Proteomes" id="UP000679179"/>
    </source>
</evidence>
<dbReference type="Gene3D" id="1.10.530.10">
    <property type="match status" value="1"/>
</dbReference>
<keyword evidence="3" id="KW-1185">Reference proteome</keyword>
<dbReference type="CDD" id="cd16896">
    <property type="entry name" value="LT_Slt70-like"/>
    <property type="match status" value="1"/>
</dbReference>
<name>A0A919RWH2_9CLOT</name>
<dbReference type="EMBL" id="BOPZ01000002">
    <property type="protein sequence ID" value="GIM27666.1"/>
    <property type="molecule type" value="Genomic_DNA"/>
</dbReference>
<comment type="caution">
    <text evidence="2">The sequence shown here is derived from an EMBL/GenBank/DDBJ whole genome shotgun (WGS) entry which is preliminary data.</text>
</comment>
<dbReference type="RefSeq" id="WP_212902423.1">
    <property type="nucleotide sequence ID" value="NZ_BOPZ01000002.1"/>
</dbReference>
<evidence type="ECO:0000313" key="2">
    <source>
        <dbReference type="EMBL" id="GIM27666.1"/>
    </source>
</evidence>
<dbReference type="InterPro" id="IPR008258">
    <property type="entry name" value="Transglycosylase_SLT_dom_1"/>
</dbReference>
<dbReference type="Proteomes" id="UP000679179">
    <property type="component" value="Unassembled WGS sequence"/>
</dbReference>
<accession>A0A919RWH2</accession>
<dbReference type="AlphaFoldDB" id="A0A919RWH2"/>
<dbReference type="PANTHER" id="PTHR37423">
    <property type="entry name" value="SOLUBLE LYTIC MUREIN TRANSGLYCOSYLASE-RELATED"/>
    <property type="match status" value="1"/>
</dbReference>
<gene>
    <name evidence="2" type="ORF">CPJCM30710_03320</name>
</gene>
<evidence type="ECO:0000259" key="1">
    <source>
        <dbReference type="Pfam" id="PF01464"/>
    </source>
</evidence>
<dbReference type="InterPro" id="IPR023346">
    <property type="entry name" value="Lysozyme-like_dom_sf"/>
</dbReference>
<protein>
    <submittedName>
        <fullName evidence="2">Transglycosylase SLT domain protein</fullName>
    </submittedName>
</protein>
<organism evidence="2 3">
    <name type="scientific">Clostridium polyendosporum</name>
    <dbReference type="NCBI Taxonomy" id="69208"/>
    <lineage>
        <taxon>Bacteria</taxon>
        <taxon>Bacillati</taxon>
        <taxon>Bacillota</taxon>
        <taxon>Clostridia</taxon>
        <taxon>Eubacteriales</taxon>
        <taxon>Clostridiaceae</taxon>
        <taxon>Clostridium</taxon>
    </lineage>
</organism>
<proteinExistence type="predicted"/>
<reference evidence="2" key="1">
    <citation type="submission" date="2021-03" db="EMBL/GenBank/DDBJ databases">
        <title>Taxonomic study of Clostridium polyendosporum from meadow-gley soil under rice.</title>
        <authorList>
            <person name="Kobayashi H."/>
            <person name="Tanizawa Y."/>
            <person name="Yagura M."/>
        </authorList>
    </citation>
    <scope>NUCLEOTIDE SEQUENCE</scope>
    <source>
        <strain evidence="2">JCM 30710</strain>
    </source>
</reference>
<feature type="domain" description="Transglycosylase SLT" evidence="1">
    <location>
        <begin position="37"/>
        <end position="148"/>
    </location>
</feature>
<dbReference type="SUPFAM" id="SSF53955">
    <property type="entry name" value="Lysozyme-like"/>
    <property type="match status" value="1"/>
</dbReference>
<sequence length="182" mass="21810">MKIRRVLVAVLMILLSVFTTKWILYNIMYPYEYKEFIDKHSKEYNLDPLFVLSVIKAESNFDSNAKSYKDAHGLMQITDDTAKWASKEMEIEDYDVSMLMDPEFNIRMGCWYIDNLYKEFNNFDLVLAAYNGGRGNVNKWLNDYQYSKDGKMLDYIPFKETDKYVKKVKVNYNIYKFLYKQK</sequence>